<dbReference type="Proteomes" id="UP000287651">
    <property type="component" value="Unassembled WGS sequence"/>
</dbReference>
<name>A0A426ZGV7_ENSVE</name>
<comment type="subcellular location">
    <subcellularLocation>
        <location evidence="1">Nucleus</location>
    </subcellularLocation>
</comment>
<comment type="caution">
    <text evidence="5">The sequence shown here is derived from an EMBL/GenBank/DDBJ whole genome shotgun (WGS) entry which is preliminary data.</text>
</comment>
<dbReference type="AlphaFoldDB" id="A0A426ZGV7"/>
<sequence>MVCGGCRQLLSYPRNATYVQCASCQTINLVLEAHQVGNVKCGRCSVLLMYPYGAPSVRCSSCCFITKIGVSKHLIYTAVYCFYDNILLSVPFPFVSTFMSAFIIIVISRSKERMEKDFWLSQDFSLHYGL</sequence>
<dbReference type="InterPro" id="IPR005735">
    <property type="entry name" value="Znf_LSD1"/>
</dbReference>
<dbReference type="NCBIfam" id="TIGR01053">
    <property type="entry name" value="LSD1"/>
    <property type="match status" value="2"/>
</dbReference>
<dbReference type="Gene3D" id="2.30.30.380">
    <property type="entry name" value="Zn-finger domain of Sec23/24"/>
    <property type="match status" value="1"/>
</dbReference>
<feature type="domain" description="Zinc finger LSD1-type" evidence="4">
    <location>
        <begin position="3"/>
        <end position="27"/>
    </location>
</feature>
<keyword evidence="3" id="KW-0472">Membrane</keyword>
<dbReference type="GO" id="GO:0005634">
    <property type="term" value="C:nucleus"/>
    <property type="evidence" value="ECO:0007669"/>
    <property type="project" value="UniProtKB-SubCell"/>
</dbReference>
<protein>
    <recommendedName>
        <fullName evidence="4">Zinc finger LSD1-type domain-containing protein</fullName>
    </recommendedName>
</protein>
<evidence type="ECO:0000256" key="2">
    <source>
        <dbReference type="ARBA" id="ARBA00023242"/>
    </source>
</evidence>
<evidence type="ECO:0000259" key="4">
    <source>
        <dbReference type="Pfam" id="PF06943"/>
    </source>
</evidence>
<dbReference type="Pfam" id="PF06943">
    <property type="entry name" value="zf-LSD1"/>
    <property type="match status" value="2"/>
</dbReference>
<accession>A0A426ZGV7</accession>
<dbReference type="PANTHER" id="PTHR31747:SF17">
    <property type="entry name" value="PROTEIN LOL2"/>
    <property type="match status" value="1"/>
</dbReference>
<evidence type="ECO:0000313" key="6">
    <source>
        <dbReference type="Proteomes" id="UP000287651"/>
    </source>
</evidence>
<dbReference type="InterPro" id="IPR040319">
    <property type="entry name" value="LSD1-like"/>
</dbReference>
<gene>
    <name evidence="5" type="ORF">B296_00013433</name>
</gene>
<dbReference type="PANTHER" id="PTHR31747">
    <property type="entry name" value="PROTEIN LSD1"/>
    <property type="match status" value="1"/>
</dbReference>
<keyword evidence="2" id="KW-0539">Nucleus</keyword>
<keyword evidence="3" id="KW-1133">Transmembrane helix</keyword>
<evidence type="ECO:0000313" key="5">
    <source>
        <dbReference type="EMBL" id="RRT63191.1"/>
    </source>
</evidence>
<organism evidence="5 6">
    <name type="scientific">Ensete ventricosum</name>
    <name type="common">Abyssinian banana</name>
    <name type="synonym">Musa ensete</name>
    <dbReference type="NCBI Taxonomy" id="4639"/>
    <lineage>
        <taxon>Eukaryota</taxon>
        <taxon>Viridiplantae</taxon>
        <taxon>Streptophyta</taxon>
        <taxon>Embryophyta</taxon>
        <taxon>Tracheophyta</taxon>
        <taxon>Spermatophyta</taxon>
        <taxon>Magnoliopsida</taxon>
        <taxon>Liliopsida</taxon>
        <taxon>Zingiberales</taxon>
        <taxon>Musaceae</taxon>
        <taxon>Ensete</taxon>
    </lineage>
</organism>
<feature type="domain" description="Zinc finger LSD1-type" evidence="4">
    <location>
        <begin position="41"/>
        <end position="65"/>
    </location>
</feature>
<keyword evidence="3" id="KW-0812">Transmembrane</keyword>
<evidence type="ECO:0000256" key="1">
    <source>
        <dbReference type="ARBA" id="ARBA00004123"/>
    </source>
</evidence>
<proteinExistence type="predicted"/>
<evidence type="ECO:0000256" key="3">
    <source>
        <dbReference type="SAM" id="Phobius"/>
    </source>
</evidence>
<reference evidence="5 6" key="1">
    <citation type="journal article" date="2014" name="Agronomy (Basel)">
        <title>A Draft Genome Sequence for Ensete ventricosum, the Drought-Tolerant Tree Against Hunger.</title>
        <authorList>
            <person name="Harrison J."/>
            <person name="Moore K.A."/>
            <person name="Paszkiewicz K."/>
            <person name="Jones T."/>
            <person name="Grant M."/>
            <person name="Ambacheew D."/>
            <person name="Muzemil S."/>
            <person name="Studholme D.J."/>
        </authorList>
    </citation>
    <scope>NUCLEOTIDE SEQUENCE [LARGE SCALE GENOMIC DNA]</scope>
</reference>
<feature type="transmembrane region" description="Helical" evidence="3">
    <location>
        <begin position="86"/>
        <end position="107"/>
    </location>
</feature>
<dbReference type="EMBL" id="AMZH03006687">
    <property type="protein sequence ID" value="RRT63191.1"/>
    <property type="molecule type" value="Genomic_DNA"/>
</dbReference>